<evidence type="ECO:0000313" key="3">
    <source>
        <dbReference type="Proteomes" id="UP000291189"/>
    </source>
</evidence>
<gene>
    <name evidence="2" type="ORF">ETU37_17320</name>
</gene>
<evidence type="ECO:0000256" key="1">
    <source>
        <dbReference type="SAM" id="Phobius"/>
    </source>
</evidence>
<dbReference type="OrthoDB" id="3405989at2"/>
<keyword evidence="1" id="KW-1133">Transmembrane helix</keyword>
<proteinExistence type="predicted"/>
<feature type="transmembrane region" description="Helical" evidence="1">
    <location>
        <begin position="74"/>
        <end position="94"/>
    </location>
</feature>
<reference evidence="2 3" key="1">
    <citation type="submission" date="2019-01" db="EMBL/GenBank/DDBJ databases">
        <title>Nocardioides guangzhouensis sp. nov., an actinobacterium isolated from soil.</title>
        <authorList>
            <person name="Fu Y."/>
            <person name="Cai Y."/>
            <person name="Lin Z."/>
            <person name="Chen P."/>
        </authorList>
    </citation>
    <scope>NUCLEOTIDE SEQUENCE [LARGE SCALE GENOMIC DNA]</scope>
    <source>
        <strain evidence="2 3">NBRC 105384</strain>
    </source>
</reference>
<keyword evidence="3" id="KW-1185">Reference proteome</keyword>
<name>A0A4Q5IVX3_9ACTN</name>
<dbReference type="AlphaFoldDB" id="A0A4Q5IVX3"/>
<keyword evidence="1" id="KW-0812">Transmembrane</keyword>
<keyword evidence="1" id="KW-0472">Membrane</keyword>
<dbReference type="Proteomes" id="UP000291189">
    <property type="component" value="Unassembled WGS sequence"/>
</dbReference>
<sequence length="137" mass="13923">MTLALLLGGCCLHLGFQATVTLLVYPALGRVPDEEWAEAHAAHSRRIAPVVAVVYLAVAAVGTIAVVDRPGDGWVWAAGGASLVAGLTTAARAAPLHRRLEQGRDAATFTALLRVDRVRLGAAAVAAVAALGAVLAG</sequence>
<dbReference type="EMBL" id="SDPU01000032">
    <property type="protein sequence ID" value="RYU10172.1"/>
    <property type="molecule type" value="Genomic_DNA"/>
</dbReference>
<dbReference type="RefSeq" id="WP_129988610.1">
    <property type="nucleotide sequence ID" value="NZ_SDPU01000032.1"/>
</dbReference>
<comment type="caution">
    <text evidence="2">The sequence shown here is derived from an EMBL/GenBank/DDBJ whole genome shotgun (WGS) entry which is preliminary data.</text>
</comment>
<feature type="transmembrane region" description="Helical" evidence="1">
    <location>
        <begin position="118"/>
        <end position="136"/>
    </location>
</feature>
<evidence type="ECO:0000313" key="2">
    <source>
        <dbReference type="EMBL" id="RYU10172.1"/>
    </source>
</evidence>
<feature type="transmembrane region" description="Helical" evidence="1">
    <location>
        <begin position="47"/>
        <end position="67"/>
    </location>
</feature>
<evidence type="ECO:0008006" key="4">
    <source>
        <dbReference type="Google" id="ProtNLM"/>
    </source>
</evidence>
<organism evidence="2 3">
    <name type="scientific">Nocardioides iriomotensis</name>
    <dbReference type="NCBI Taxonomy" id="715784"/>
    <lineage>
        <taxon>Bacteria</taxon>
        <taxon>Bacillati</taxon>
        <taxon>Actinomycetota</taxon>
        <taxon>Actinomycetes</taxon>
        <taxon>Propionibacteriales</taxon>
        <taxon>Nocardioidaceae</taxon>
        <taxon>Nocardioides</taxon>
    </lineage>
</organism>
<protein>
    <recommendedName>
        <fullName evidence="4">DUF1772 domain-containing protein</fullName>
    </recommendedName>
</protein>
<accession>A0A4Q5IVX3</accession>